<feature type="domain" description="Reverse transcriptase" evidence="1">
    <location>
        <begin position="92"/>
        <end position="274"/>
    </location>
</feature>
<dbReference type="PROSITE" id="PS50878">
    <property type="entry name" value="RT_POL"/>
    <property type="match status" value="1"/>
</dbReference>
<accession>A0A8B6CAT2</accession>
<dbReference type="Pfam" id="PF00078">
    <property type="entry name" value="RVT_1"/>
    <property type="match status" value="1"/>
</dbReference>
<protein>
    <recommendedName>
        <fullName evidence="1">Reverse transcriptase domain-containing protein</fullName>
    </recommendedName>
</protein>
<dbReference type="PANTHER" id="PTHR33050">
    <property type="entry name" value="REVERSE TRANSCRIPTASE DOMAIN-CONTAINING PROTEIN"/>
    <property type="match status" value="1"/>
</dbReference>
<organism evidence="2 3">
    <name type="scientific">Mytilus galloprovincialis</name>
    <name type="common">Mediterranean mussel</name>
    <dbReference type="NCBI Taxonomy" id="29158"/>
    <lineage>
        <taxon>Eukaryota</taxon>
        <taxon>Metazoa</taxon>
        <taxon>Spiralia</taxon>
        <taxon>Lophotrochozoa</taxon>
        <taxon>Mollusca</taxon>
        <taxon>Bivalvia</taxon>
        <taxon>Autobranchia</taxon>
        <taxon>Pteriomorphia</taxon>
        <taxon>Mytilida</taxon>
        <taxon>Mytiloidea</taxon>
        <taxon>Mytilidae</taxon>
        <taxon>Mytilinae</taxon>
        <taxon>Mytilus</taxon>
    </lineage>
</organism>
<name>A0A8B6CAT2_MYTGA</name>
<dbReference type="Proteomes" id="UP000596742">
    <property type="component" value="Unassembled WGS sequence"/>
</dbReference>
<evidence type="ECO:0000313" key="2">
    <source>
        <dbReference type="EMBL" id="VDI01508.1"/>
    </source>
</evidence>
<gene>
    <name evidence="2" type="ORF">MGAL_10B003643</name>
</gene>
<comment type="caution">
    <text evidence="2">The sequence shown here is derived from an EMBL/GenBank/DDBJ whole genome shotgun (WGS) entry which is preliminary data.</text>
</comment>
<dbReference type="Gene3D" id="3.30.70.270">
    <property type="match status" value="1"/>
</dbReference>
<keyword evidence="3" id="KW-1185">Reference proteome</keyword>
<dbReference type="CDD" id="cd03714">
    <property type="entry name" value="RT_DIRS1"/>
    <property type="match status" value="1"/>
</dbReference>
<dbReference type="OrthoDB" id="6148069at2759"/>
<dbReference type="EMBL" id="UYJE01001356">
    <property type="protein sequence ID" value="VDI01508.1"/>
    <property type="molecule type" value="Genomic_DNA"/>
</dbReference>
<reference evidence="2" key="1">
    <citation type="submission" date="2018-11" db="EMBL/GenBank/DDBJ databases">
        <authorList>
            <person name="Alioto T."/>
            <person name="Alioto T."/>
        </authorList>
    </citation>
    <scope>NUCLEOTIDE SEQUENCE</scope>
</reference>
<dbReference type="InterPro" id="IPR043502">
    <property type="entry name" value="DNA/RNA_pol_sf"/>
</dbReference>
<evidence type="ECO:0000259" key="1">
    <source>
        <dbReference type="PROSITE" id="PS50878"/>
    </source>
</evidence>
<dbReference type="InterPro" id="IPR052055">
    <property type="entry name" value="Hepadnavirus_pol/RT"/>
</dbReference>
<dbReference type="PANTHER" id="PTHR33050:SF7">
    <property type="entry name" value="RIBONUCLEASE H"/>
    <property type="match status" value="1"/>
</dbReference>
<dbReference type="InterPro" id="IPR000477">
    <property type="entry name" value="RT_dom"/>
</dbReference>
<dbReference type="AlphaFoldDB" id="A0A8B6CAT2"/>
<dbReference type="InterPro" id="IPR043128">
    <property type="entry name" value="Rev_trsase/Diguanyl_cyclase"/>
</dbReference>
<dbReference type="SUPFAM" id="SSF56672">
    <property type="entry name" value="DNA/RNA polymerases"/>
    <property type="match status" value="1"/>
</dbReference>
<proteinExistence type="predicted"/>
<dbReference type="Gene3D" id="3.10.10.10">
    <property type="entry name" value="HIV Type 1 Reverse Transcriptase, subunit A, domain 1"/>
    <property type="match status" value="1"/>
</dbReference>
<sequence>MEKFLPEKFQEINNYLSAVSLQVGARLLHYHSQWFQITQDKLVLQIVKNGLILDFISLPAFTGVKETVVPRVGTKRSSILEEVNSLLEKHAIEPVPTSAENQGYYSTIFMVPKRQGGLRPILNLKPLNQFVIPHHFKMETLRSILKSLKIGDWAVKLDLQDAYFHIPIHKHYRKFLRFSILGKKYQYRALPFGLRSAPRIFTKVMAVVGAFLRKQMIHIFMYLDDWMLKNSSKVKLTKQLQYTQELLKNLGLIINVKKSCLVPTQIIEYLGAVIHLKEGLVFPSLERFKNI</sequence>
<evidence type="ECO:0000313" key="3">
    <source>
        <dbReference type="Proteomes" id="UP000596742"/>
    </source>
</evidence>